<dbReference type="OrthoDB" id="8393979at2"/>
<dbReference type="EMBL" id="CAADJA010000002">
    <property type="protein sequence ID" value="VFS50201.1"/>
    <property type="molecule type" value="Genomic_DNA"/>
</dbReference>
<accession>A0A2C6DHI2</accession>
<name>A0A2C6DHI2_9GAMM</name>
<dbReference type="RefSeq" id="WP_029092866.1">
    <property type="nucleotide sequence ID" value="NZ_CAADJA010000002.1"/>
</dbReference>
<dbReference type="AlphaFoldDB" id="A0A2C6DHI2"/>
<feature type="transmembrane region" description="Helical" evidence="1">
    <location>
        <begin position="83"/>
        <end position="101"/>
    </location>
</feature>
<dbReference type="InterPro" id="IPR014591">
    <property type="entry name" value="UCP034455"/>
</dbReference>
<evidence type="ECO:0000313" key="3">
    <source>
        <dbReference type="EMBL" id="VFS50201.1"/>
    </source>
</evidence>
<reference evidence="3 5" key="3">
    <citation type="submission" date="2019-03" db="EMBL/GenBank/DDBJ databases">
        <authorList>
            <consortium name="Pathogen Informatics"/>
        </authorList>
    </citation>
    <scope>NUCLEOTIDE SEQUENCE [LARGE SCALE GENOMIC DNA]</scope>
    <source>
        <strain evidence="3 5">NCTC12282</strain>
    </source>
</reference>
<feature type="transmembrane region" description="Helical" evidence="1">
    <location>
        <begin position="133"/>
        <end position="152"/>
    </location>
</feature>
<keyword evidence="4" id="KW-1185">Reference proteome</keyword>
<feature type="transmembrane region" description="Helical" evidence="1">
    <location>
        <begin position="21"/>
        <end position="41"/>
    </location>
</feature>
<dbReference type="EMBL" id="PDDX01000001">
    <property type="protein sequence ID" value="PHI30666.1"/>
    <property type="molecule type" value="Genomic_DNA"/>
</dbReference>
<keyword evidence="1" id="KW-0472">Membrane</keyword>
<dbReference type="Pfam" id="PF09900">
    <property type="entry name" value="DUF2127"/>
    <property type="match status" value="1"/>
</dbReference>
<evidence type="ECO:0000256" key="1">
    <source>
        <dbReference type="SAM" id="Phobius"/>
    </source>
</evidence>
<dbReference type="InterPro" id="IPR021125">
    <property type="entry name" value="DUF2127"/>
</dbReference>
<feature type="transmembrane region" description="Helical" evidence="1">
    <location>
        <begin position="108"/>
        <end position="127"/>
    </location>
</feature>
<reference evidence="2" key="2">
    <citation type="submission" date="2017-09" db="EMBL/GenBank/DDBJ databases">
        <title>FDA dAtabase for Regulatory Grade micrObial Sequences (FDA-ARGOS): Supporting development and validation of Infectious Disease Dx tests.</title>
        <authorList>
            <person name="Minogue T."/>
            <person name="Wolcott M."/>
            <person name="Wasieloski L."/>
            <person name="Aguilar W."/>
            <person name="Moore D."/>
            <person name="Tallon L.J."/>
            <person name="Sadzewicz L."/>
            <person name="Ott S."/>
            <person name="Zhao X."/>
            <person name="Nagaraj S."/>
            <person name="Vavikolanu K."/>
            <person name="Aluvathingal J."/>
            <person name="Nadendla S."/>
            <person name="Sichtig H."/>
        </authorList>
    </citation>
    <scope>NUCLEOTIDE SEQUENCE</scope>
    <source>
        <strain evidence="2">FDAARGOS_387</strain>
    </source>
</reference>
<evidence type="ECO:0000313" key="2">
    <source>
        <dbReference type="EMBL" id="PHI30666.1"/>
    </source>
</evidence>
<organism evidence="2 4">
    <name type="scientific">Budvicia aquatica</name>
    <dbReference type="NCBI Taxonomy" id="82979"/>
    <lineage>
        <taxon>Bacteria</taxon>
        <taxon>Pseudomonadati</taxon>
        <taxon>Pseudomonadota</taxon>
        <taxon>Gammaproteobacteria</taxon>
        <taxon>Enterobacterales</taxon>
        <taxon>Budviciaceae</taxon>
        <taxon>Budvicia</taxon>
    </lineage>
</organism>
<gene>
    <name evidence="2" type="ORF">CRN84_15635</name>
    <name evidence="3" type="ORF">NCTC12282_04385</name>
</gene>
<dbReference type="PIRSF" id="PIRSF034455">
    <property type="entry name" value="UCP034455"/>
    <property type="match status" value="1"/>
</dbReference>
<evidence type="ECO:0000313" key="5">
    <source>
        <dbReference type="Proteomes" id="UP000373449"/>
    </source>
</evidence>
<protein>
    <submittedName>
        <fullName evidence="2">DUF2127 domain-containing protein</fullName>
    </submittedName>
    <submittedName>
        <fullName evidence="3">Predicted membrane protein</fullName>
    </submittedName>
</protein>
<evidence type="ECO:0000313" key="4">
    <source>
        <dbReference type="Proteomes" id="UP000224974"/>
    </source>
</evidence>
<keyword evidence="1" id="KW-0812">Transmembrane</keyword>
<keyword evidence="1" id="KW-1133">Transmembrane helix</keyword>
<proteinExistence type="predicted"/>
<reference evidence="4" key="1">
    <citation type="submission" date="2017-09" db="EMBL/GenBank/DDBJ databases">
        <title>FDA dAtabase for Regulatory Grade micrObial Sequences (FDA-ARGOS): Supporting development and validation of Infectious Disease Dx tests.</title>
        <authorList>
            <person name="Minogue T."/>
            <person name="Wolcott M."/>
            <person name="Wasieloski L."/>
            <person name="Aguilar W."/>
            <person name="Moore D."/>
            <person name="Tallon L."/>
            <person name="Sadzewicz L."/>
            <person name="Ott S."/>
            <person name="Zhao X."/>
            <person name="Nagaraj S."/>
            <person name="Vavikolanu K."/>
            <person name="Aluvathingal J."/>
            <person name="Nadendla S."/>
            <person name="Sichtig H."/>
        </authorList>
    </citation>
    <scope>NUCLEOTIDE SEQUENCE [LARGE SCALE GENOMIC DNA]</scope>
    <source>
        <strain evidence="4">FDAARGOS_387</strain>
    </source>
</reference>
<dbReference type="Proteomes" id="UP000373449">
    <property type="component" value="Unassembled WGS sequence"/>
</dbReference>
<sequence>MIRMKKLLGKKNVHFAFKISLILKGILALVEIAAGITSYFISQQFVLHLVKTVTRTELAEDPSDFLANFLLHSAQGISVSGQHFAAFYLLCHGIIKIWLIIGLWREKLAYYPASIAIFSLFIIYQVYRYSFTHSLLLLFITVLDGIVIWLTLREYQHLRSSRK</sequence>
<dbReference type="Proteomes" id="UP000224974">
    <property type="component" value="Unassembled WGS sequence"/>
</dbReference>